<dbReference type="EMBL" id="CZBI01000001">
    <property type="protein sequence ID" value="CUP61871.1"/>
    <property type="molecule type" value="Genomic_DNA"/>
</dbReference>
<organism evidence="1 2">
    <name type="scientific">Bacteroides thetaiotaomicron</name>
    <dbReference type="NCBI Taxonomy" id="818"/>
    <lineage>
        <taxon>Bacteria</taxon>
        <taxon>Pseudomonadati</taxon>
        <taxon>Bacteroidota</taxon>
        <taxon>Bacteroidia</taxon>
        <taxon>Bacteroidales</taxon>
        <taxon>Bacteroidaceae</taxon>
        <taxon>Bacteroides</taxon>
    </lineage>
</organism>
<gene>
    <name evidence="1" type="ORF">ERS852557_01211</name>
</gene>
<accession>A0A174PQL8</accession>
<dbReference type="SUPFAM" id="SSF53756">
    <property type="entry name" value="UDP-Glycosyltransferase/glycogen phosphorylase"/>
    <property type="match status" value="1"/>
</dbReference>
<evidence type="ECO:0000313" key="1">
    <source>
        <dbReference type="EMBL" id="CUP61871.1"/>
    </source>
</evidence>
<evidence type="ECO:0000313" key="2">
    <source>
        <dbReference type="Proteomes" id="UP000095541"/>
    </source>
</evidence>
<reference evidence="1 2" key="1">
    <citation type="submission" date="2015-09" db="EMBL/GenBank/DDBJ databases">
        <authorList>
            <consortium name="Pathogen Informatics"/>
        </authorList>
    </citation>
    <scope>NUCLEOTIDE SEQUENCE [LARGE SCALE GENOMIC DNA]</scope>
    <source>
        <strain evidence="1 2">2789STDY5834945</strain>
    </source>
</reference>
<protein>
    <recommendedName>
        <fullName evidence="3">Glycosyltransferase</fullName>
    </recommendedName>
</protein>
<dbReference type="Gene3D" id="3.40.50.2000">
    <property type="entry name" value="Glycogen Phosphorylase B"/>
    <property type="match status" value="1"/>
</dbReference>
<name>A0A174PQL8_BACT4</name>
<sequence length="334" mass="38622">MKQVYYVIEDQAAVQDFYADVIGKGLEKAGYFKYEAISIKEIDNIDKKSIIISISHYLTVKLWSKGFKNIIYWVQGSSPDESFMRNNSHWRKFIISTIERIALAKAKYVFMVSDSMHEHYKRKYNKDFSYKTYIMPCYNNELSKELFFTPAKYENEVYCYVGGLSVWQCFSETVELYKKIEEKNPNACFKVFTGDQDKAKQILTEKGVKNFEVKYVTPDKLVGELASCKYGFIVRAESPVNYVATPTKLSNYIAAGLIPIVSNTVGFFEEILCNAKNAVVLNGQNDLDKILAVSKKDTKAEEVYTEFDSLFEKFYNTEEHIKHIAEQIKNVKFV</sequence>
<dbReference type="RefSeq" id="WP_055217439.1">
    <property type="nucleotide sequence ID" value="NZ_CZBI01000001.1"/>
</dbReference>
<dbReference type="Proteomes" id="UP000095541">
    <property type="component" value="Unassembled WGS sequence"/>
</dbReference>
<evidence type="ECO:0008006" key="3">
    <source>
        <dbReference type="Google" id="ProtNLM"/>
    </source>
</evidence>
<proteinExistence type="predicted"/>
<dbReference type="AlphaFoldDB" id="A0A174PQL8"/>